<dbReference type="Gene3D" id="3.40.50.720">
    <property type="entry name" value="NAD(P)-binding Rossmann-like Domain"/>
    <property type="match status" value="1"/>
</dbReference>
<dbReference type="InterPro" id="IPR023401">
    <property type="entry name" value="ODC_N"/>
</dbReference>
<gene>
    <name evidence="1" type="ORF">CLV43_102372</name>
</gene>
<reference evidence="1 2" key="1">
    <citation type="submission" date="2018-03" db="EMBL/GenBank/DDBJ databases">
        <title>Genomic Encyclopedia of Archaeal and Bacterial Type Strains, Phase II (KMG-II): from individual species to whole genera.</title>
        <authorList>
            <person name="Goeker M."/>
        </authorList>
    </citation>
    <scope>NUCLEOTIDE SEQUENCE [LARGE SCALE GENOMIC DNA]</scope>
    <source>
        <strain evidence="1 2">DSM 44720</strain>
    </source>
</reference>
<organism evidence="1 2">
    <name type="scientific">Umezawaea tangerina</name>
    <dbReference type="NCBI Taxonomy" id="84725"/>
    <lineage>
        <taxon>Bacteria</taxon>
        <taxon>Bacillati</taxon>
        <taxon>Actinomycetota</taxon>
        <taxon>Actinomycetes</taxon>
        <taxon>Pseudonocardiales</taxon>
        <taxon>Pseudonocardiaceae</taxon>
        <taxon>Umezawaea</taxon>
    </lineage>
</organism>
<protein>
    <submittedName>
        <fullName evidence="1">Ornithine cyclodeaminase</fullName>
    </submittedName>
</protein>
<dbReference type="PIRSF" id="PIRSF001439">
    <property type="entry name" value="CryM"/>
    <property type="match status" value="1"/>
</dbReference>
<name>A0A2T0TGJ2_9PSEU</name>
<dbReference type="GO" id="GO:0005737">
    <property type="term" value="C:cytoplasm"/>
    <property type="evidence" value="ECO:0007669"/>
    <property type="project" value="TreeGrafter"/>
</dbReference>
<accession>A0A2T0TGJ2</accession>
<dbReference type="EMBL" id="PVTF01000002">
    <property type="protein sequence ID" value="PRY44807.1"/>
    <property type="molecule type" value="Genomic_DNA"/>
</dbReference>
<comment type="caution">
    <text evidence="1">The sequence shown here is derived from an EMBL/GenBank/DDBJ whole genome shotgun (WGS) entry which is preliminary data.</text>
</comment>
<dbReference type="RefSeq" id="WP_106186391.1">
    <property type="nucleotide sequence ID" value="NZ_PVTF01000002.1"/>
</dbReference>
<evidence type="ECO:0000313" key="1">
    <source>
        <dbReference type="EMBL" id="PRY44807.1"/>
    </source>
</evidence>
<dbReference type="PANTHER" id="PTHR13812:SF19">
    <property type="entry name" value="KETIMINE REDUCTASE MU-CRYSTALLIN"/>
    <property type="match status" value="1"/>
</dbReference>
<dbReference type="Proteomes" id="UP000239494">
    <property type="component" value="Unassembled WGS sequence"/>
</dbReference>
<evidence type="ECO:0000313" key="2">
    <source>
        <dbReference type="Proteomes" id="UP000239494"/>
    </source>
</evidence>
<proteinExistence type="predicted"/>
<dbReference type="InterPro" id="IPR036291">
    <property type="entry name" value="NAD(P)-bd_dom_sf"/>
</dbReference>
<dbReference type="Gene3D" id="3.30.1780.10">
    <property type="entry name" value="ornithine cyclodeaminase, domain 1"/>
    <property type="match status" value="1"/>
</dbReference>
<dbReference type="InterPro" id="IPR003462">
    <property type="entry name" value="ODC_Mu_crystall"/>
</dbReference>
<sequence length="340" mass="35499">MPDSTAPLRYLDGATVASLCARIDPLDVVTEAFLAVRAGRSGVAAEAALRWTAPDGTAARSLILPARHEDVYGCKIINACLGNAERGLPRAAGLILLYDRETAAPVCVMEGAHISALRTAAVSVAALRAIRPLSTVDRVALLGCGRQARTHLELLAANGAVESVVAYDLLPDRAAAFAEELRESLPEVKVEVVTDPEPAVRSAPVSIATTTTTTSYVPLDWLPQGSVFLNVSLDDAAEDVLLGAEHLFVDDWLLVSEDDTRLLGRLAKAGRVSAPGATAPGARQVDADLAALLSGGYSRPIAATDRTVVNPFGMGVHDVALASRVLTAASDTDTGTLLPR</sequence>
<dbReference type="SUPFAM" id="SSF51735">
    <property type="entry name" value="NAD(P)-binding Rossmann-fold domains"/>
    <property type="match status" value="1"/>
</dbReference>
<keyword evidence="2" id="KW-1185">Reference proteome</keyword>
<dbReference type="Pfam" id="PF02423">
    <property type="entry name" value="OCD_Mu_crystall"/>
    <property type="match status" value="1"/>
</dbReference>
<dbReference type="PANTHER" id="PTHR13812">
    <property type="entry name" value="KETIMINE REDUCTASE MU-CRYSTALLIN"/>
    <property type="match status" value="1"/>
</dbReference>
<dbReference type="OrthoDB" id="3396397at2"/>
<dbReference type="AlphaFoldDB" id="A0A2T0TGJ2"/>